<protein>
    <submittedName>
        <fullName evidence="1">Type I-F CRISPR-associated endoribonuclease Cas6/Csy4</fullName>
    </submittedName>
</protein>
<reference evidence="1" key="1">
    <citation type="submission" date="2022-08" db="EMBL/GenBank/DDBJ databases">
        <title>A global survey of hypervirulent Aeromonas hydrophila identified this emerging pathogen in farmed fish in the lower Mekong River basin.</title>
        <authorList>
            <person name="Xu T."/>
            <person name="Rasmussen-Ivey C.R."/>
            <person name="Moen F.S."/>
            <person name="Fernandez Bravo A."/>
            <person name="Lamy B."/>
            <person name="Beaz-Hidalgo R."/>
            <person name="Khan C.D."/>
            <person name="Castro Escarpulli G."/>
            <person name="Yasin I.S.M."/>
            <person name="Figueras M.J."/>
            <person name="Azzam Sayuti M."/>
            <person name="Karim M.M."/>
            <person name="Alam K.M."/>
            <person name="Le T.T.T."/>
            <person name="Thao N.H.P."/>
            <person name="Addo S."/>
            <person name="Duodu S."/>
            <person name="Ali S."/>
            <person name="Mey S."/>
            <person name="Somony T."/>
            <person name="Liles M.R."/>
        </authorList>
    </citation>
    <scope>NUCLEOTIDE SEQUENCE</scope>
    <source>
        <strain evidence="1">0.14</strain>
    </source>
</reference>
<name>A0AAW5MC13_AERVE</name>
<dbReference type="EMBL" id="JANLFC010000140">
    <property type="protein sequence ID" value="MCR4451473.1"/>
    <property type="molecule type" value="Genomic_DNA"/>
</dbReference>
<evidence type="ECO:0000313" key="1">
    <source>
        <dbReference type="EMBL" id="MCR4451473.1"/>
    </source>
</evidence>
<dbReference type="InterPro" id="IPR042564">
    <property type="entry name" value="CRISPR-Cas6/Csy4_sf"/>
</dbReference>
<dbReference type="Gene3D" id="3.30.70.2540">
    <property type="entry name" value="CRISPR-associated endoribonuclease Cas6/Csy4"/>
    <property type="match status" value="1"/>
</dbReference>
<evidence type="ECO:0000313" key="2">
    <source>
        <dbReference type="Proteomes" id="UP001204061"/>
    </source>
</evidence>
<comment type="caution">
    <text evidence="1">The sequence shown here is derived from an EMBL/GenBank/DDBJ whole genome shotgun (WGS) entry which is preliminary data.</text>
</comment>
<dbReference type="GO" id="GO:0004519">
    <property type="term" value="F:endonuclease activity"/>
    <property type="evidence" value="ECO:0007669"/>
    <property type="project" value="InterPro"/>
</dbReference>
<dbReference type="InterPro" id="IPR013396">
    <property type="entry name" value="CRISPR-assoc_prot_Csy4"/>
</dbReference>
<dbReference type="GO" id="GO:0043571">
    <property type="term" value="P:maintenance of CRISPR repeat elements"/>
    <property type="evidence" value="ECO:0007669"/>
    <property type="project" value="InterPro"/>
</dbReference>
<proteinExistence type="predicted"/>
<dbReference type="Pfam" id="PF09618">
    <property type="entry name" value="Cas_Csy4"/>
    <property type="match status" value="1"/>
</dbReference>
<organism evidence="1 2">
    <name type="scientific">Aeromonas veronii</name>
    <dbReference type="NCBI Taxonomy" id="654"/>
    <lineage>
        <taxon>Bacteria</taxon>
        <taxon>Pseudomonadati</taxon>
        <taxon>Pseudomonadota</taxon>
        <taxon>Gammaproteobacteria</taxon>
        <taxon>Aeromonadales</taxon>
        <taxon>Aeromonadaceae</taxon>
        <taxon>Aeromonas</taxon>
    </lineage>
</organism>
<dbReference type="RefSeq" id="WP_257726388.1">
    <property type="nucleotide sequence ID" value="NZ_JANLFC010000140.1"/>
</dbReference>
<dbReference type="Proteomes" id="UP001204061">
    <property type="component" value="Unassembled WGS sequence"/>
</dbReference>
<accession>A0AAW5MC13</accession>
<sequence length="215" mass="24447">MTERRYFFAVRYLPDDVDCGLLAGRCISTLHGFSRAHPNIQIGVAFPEWSNRSLGRSIAYVSTNRSMLERFRSRSYFQVMQADNLFALSAVLEVPETCQNVRFIRNQNLAKLFVGERKRRLTRAKRRAEARGEVFQPQIPAGTREVGIFHTVHMQSASSGHSCILHIQKQQTELNEGIDSYSSYGLASNEVYTGDVPELGEFVLTLFHNELSLAR</sequence>
<dbReference type="NCBIfam" id="TIGR02563">
    <property type="entry name" value="cas_Csy4"/>
    <property type="match status" value="1"/>
</dbReference>
<dbReference type="AlphaFoldDB" id="A0AAW5MC13"/>
<gene>
    <name evidence="1" type="primary">cas6f</name>
    <name evidence="1" type="ORF">NS965_24105</name>
</gene>